<dbReference type="InterPro" id="IPR006037">
    <property type="entry name" value="RCK_C"/>
</dbReference>
<sequence length="612" mass="66445">MAHTPQPGRNPRTQRPDCFDVAEVLQFHREIIVSGDDALSKTIAEELRGAGARIVRINTAADLLGAGVHRARAVVCAGPNDAVNLEIALLARQYSPNVRVVARLANDVLRQKVATVNGPGAILDVAELATPSLVEAVLSRNAHQFDTAGIEFVVWGAEAPYEATLREIYADLAPVAVIHGRNAPTPGEVVACPGRDLQVYAGDWTSMIGVKDELEARGITVPSRTATRSRNSRLRRVIDAARAMRDDMNPMLFPSVAFTLLLTFGATAVVRFGYHNPKMSWLDSLYFASETITTVGYGDFSFARQSIFLRLFAVGLMFGGVIVTAILVAFLADLLLSRRFLQNAALRRARHMRGHVVVVGLGSVGIRVVSELTTAGYDVVVIEQDENNRFLPTAAKLDVPVLFGDSTMRQTLETARVDRARGVAVVTHDDMQNIETGIVLLELLGSDTKVPIVMRVQGRALGTAINKRFGFENVRSIVDLAAPWFIGAAMGLQVLGTFWVGQRSFMVGGMLVAAGSELDGLRMVDMSTQTRVIAITRPEGPIRLRPRRDARLKAGDTVYLMGPYRELIATLRKGQPPPTTATNGERAATLAAARAPHRTGVRLPRWAPDPEA</sequence>
<dbReference type="PANTHER" id="PTHR43833:SF11">
    <property type="entry name" value="VOLTAGE-GATED POTASSIUM CHANNEL KCH"/>
    <property type="match status" value="1"/>
</dbReference>
<evidence type="ECO:0000256" key="3">
    <source>
        <dbReference type="SAM" id="Phobius"/>
    </source>
</evidence>
<evidence type="ECO:0000256" key="1">
    <source>
        <dbReference type="ARBA" id="ARBA00004651"/>
    </source>
</evidence>
<feature type="transmembrane region" description="Helical" evidence="3">
    <location>
        <begin position="481"/>
        <end position="501"/>
    </location>
</feature>
<name>A0AAX1J5K5_9MYCO</name>
<dbReference type="EMBL" id="CP065047">
    <property type="protein sequence ID" value="QPI35775.1"/>
    <property type="molecule type" value="Genomic_DNA"/>
</dbReference>
<dbReference type="InterPro" id="IPR013099">
    <property type="entry name" value="K_chnl_dom"/>
</dbReference>
<dbReference type="Gene3D" id="1.10.287.70">
    <property type="match status" value="1"/>
</dbReference>
<dbReference type="Gene3D" id="3.40.50.720">
    <property type="entry name" value="NAD(P)-binding Rossmann-like Domain"/>
    <property type="match status" value="2"/>
</dbReference>
<feature type="domain" description="RCK C-terminal" evidence="5">
    <location>
        <begin position="495"/>
        <end position="577"/>
    </location>
</feature>
<dbReference type="KEGG" id="mku:I2456_14280"/>
<dbReference type="PANTHER" id="PTHR43833">
    <property type="entry name" value="POTASSIUM CHANNEL PROTEIN 2-RELATED-RELATED"/>
    <property type="match status" value="1"/>
</dbReference>
<dbReference type="SUPFAM" id="SSF51735">
    <property type="entry name" value="NAD(P)-binding Rossmann-fold domains"/>
    <property type="match status" value="2"/>
</dbReference>
<accession>A0AAX1J5K5</accession>
<dbReference type="Pfam" id="PF02254">
    <property type="entry name" value="TrkA_N"/>
    <property type="match status" value="2"/>
</dbReference>
<organism evidence="6 7">
    <name type="scientific">Mycobacterium kubicae</name>
    <dbReference type="NCBI Taxonomy" id="120959"/>
    <lineage>
        <taxon>Bacteria</taxon>
        <taxon>Bacillati</taxon>
        <taxon>Actinomycetota</taxon>
        <taxon>Actinomycetes</taxon>
        <taxon>Mycobacteriales</taxon>
        <taxon>Mycobacteriaceae</taxon>
        <taxon>Mycobacterium</taxon>
        <taxon>Mycobacterium simiae complex</taxon>
    </lineage>
</organism>
<evidence type="ECO:0000256" key="2">
    <source>
        <dbReference type="SAM" id="MobiDB-lite"/>
    </source>
</evidence>
<dbReference type="InterPro" id="IPR050721">
    <property type="entry name" value="Trk_Ktr_HKT_K-transport"/>
</dbReference>
<protein>
    <submittedName>
        <fullName evidence="6">NAD-binding protein</fullName>
    </submittedName>
</protein>
<keyword evidence="3" id="KW-0472">Membrane</keyword>
<dbReference type="PROSITE" id="PS51202">
    <property type="entry name" value="RCK_C"/>
    <property type="match status" value="1"/>
</dbReference>
<dbReference type="GO" id="GO:0008324">
    <property type="term" value="F:monoatomic cation transmembrane transporter activity"/>
    <property type="evidence" value="ECO:0007669"/>
    <property type="project" value="InterPro"/>
</dbReference>
<dbReference type="InterPro" id="IPR036291">
    <property type="entry name" value="NAD(P)-bd_dom_sf"/>
</dbReference>
<comment type="subcellular location">
    <subcellularLocation>
        <location evidence="1">Cell membrane</location>
        <topology evidence="1">Multi-pass membrane protein</topology>
    </subcellularLocation>
</comment>
<gene>
    <name evidence="6" type="ORF">I2456_14280</name>
</gene>
<dbReference type="RefSeq" id="WP_085074199.1">
    <property type="nucleotide sequence ID" value="NZ_BLKU01000003.1"/>
</dbReference>
<feature type="domain" description="RCK N-terminal" evidence="4">
    <location>
        <begin position="353"/>
        <end position="475"/>
    </location>
</feature>
<dbReference type="GO" id="GO:0005886">
    <property type="term" value="C:plasma membrane"/>
    <property type="evidence" value="ECO:0007669"/>
    <property type="project" value="UniProtKB-SubCell"/>
</dbReference>
<feature type="transmembrane region" description="Helical" evidence="3">
    <location>
        <begin position="252"/>
        <end position="274"/>
    </location>
</feature>
<dbReference type="GO" id="GO:0006813">
    <property type="term" value="P:potassium ion transport"/>
    <property type="evidence" value="ECO:0007669"/>
    <property type="project" value="InterPro"/>
</dbReference>
<dbReference type="PROSITE" id="PS51201">
    <property type="entry name" value="RCK_N"/>
    <property type="match status" value="1"/>
</dbReference>
<reference evidence="6" key="1">
    <citation type="submission" date="2020-11" db="EMBL/GenBank/DDBJ databases">
        <title>Intraspecies plasmid and genomic variation of Mycobacterium kubicae revealed by the complete genome sequences of two clinical isolates.</title>
        <authorList>
            <person name="Hendrix J.R."/>
            <person name="Epperson L.E."/>
            <person name="Honda J.R."/>
            <person name="Strong M."/>
        </authorList>
    </citation>
    <scope>NUCLEOTIDE SEQUENCE</scope>
    <source>
        <strain evidence="6">JCM 13573</strain>
    </source>
</reference>
<dbReference type="Pfam" id="PF07885">
    <property type="entry name" value="Ion_trans_2"/>
    <property type="match status" value="1"/>
</dbReference>
<dbReference type="InterPro" id="IPR003148">
    <property type="entry name" value="RCK_N"/>
</dbReference>
<evidence type="ECO:0000259" key="5">
    <source>
        <dbReference type="PROSITE" id="PS51202"/>
    </source>
</evidence>
<dbReference type="SUPFAM" id="SSF81324">
    <property type="entry name" value="Voltage-gated potassium channels"/>
    <property type="match status" value="1"/>
</dbReference>
<evidence type="ECO:0000259" key="4">
    <source>
        <dbReference type="PROSITE" id="PS51201"/>
    </source>
</evidence>
<dbReference type="Proteomes" id="UP000663583">
    <property type="component" value="Chromosome"/>
</dbReference>
<feature type="transmembrane region" description="Helical" evidence="3">
    <location>
        <begin position="307"/>
        <end position="331"/>
    </location>
</feature>
<dbReference type="SUPFAM" id="SSF116726">
    <property type="entry name" value="TrkA C-terminal domain-like"/>
    <property type="match status" value="1"/>
</dbReference>
<evidence type="ECO:0000313" key="7">
    <source>
        <dbReference type="Proteomes" id="UP000663583"/>
    </source>
</evidence>
<evidence type="ECO:0000313" key="6">
    <source>
        <dbReference type="EMBL" id="QPI35775.1"/>
    </source>
</evidence>
<keyword evidence="3" id="KW-0812">Transmembrane</keyword>
<dbReference type="AlphaFoldDB" id="A0AAX1J5K5"/>
<feature type="region of interest" description="Disordered" evidence="2">
    <location>
        <begin position="591"/>
        <end position="612"/>
    </location>
</feature>
<dbReference type="InterPro" id="IPR036721">
    <property type="entry name" value="RCK_C_sf"/>
</dbReference>
<proteinExistence type="predicted"/>
<keyword evidence="3" id="KW-1133">Transmembrane helix</keyword>